<accession>A0A8D8MNE7</accession>
<dbReference type="EMBL" id="HBUE01318828">
    <property type="protein sequence ID" value="CAG6586957.1"/>
    <property type="molecule type" value="Transcribed_RNA"/>
</dbReference>
<reference evidence="1" key="1">
    <citation type="submission" date="2021-05" db="EMBL/GenBank/DDBJ databases">
        <authorList>
            <person name="Alioto T."/>
            <person name="Alioto T."/>
            <person name="Gomez Garrido J."/>
        </authorList>
    </citation>
    <scope>NUCLEOTIDE SEQUENCE</scope>
</reference>
<dbReference type="AlphaFoldDB" id="A0A8D8MNE7"/>
<sequence length="125" mass="14569">MVPPQSKHNNNNKNAQLSSHDFDRIERWRGLSRDVDVATDAVCDHVRYRLSEICTWGLPSVQVWFIFIGFLLLQRFRAASSALRLIIRKSQLHRVVWKLDATLIVALSRIDYNSHTIYSCMIYPP</sequence>
<protein>
    <submittedName>
        <fullName evidence="1">(northern house mosquito) hypothetical protein</fullName>
    </submittedName>
</protein>
<organism evidence="1">
    <name type="scientific">Culex pipiens</name>
    <name type="common">House mosquito</name>
    <dbReference type="NCBI Taxonomy" id="7175"/>
    <lineage>
        <taxon>Eukaryota</taxon>
        <taxon>Metazoa</taxon>
        <taxon>Ecdysozoa</taxon>
        <taxon>Arthropoda</taxon>
        <taxon>Hexapoda</taxon>
        <taxon>Insecta</taxon>
        <taxon>Pterygota</taxon>
        <taxon>Neoptera</taxon>
        <taxon>Endopterygota</taxon>
        <taxon>Diptera</taxon>
        <taxon>Nematocera</taxon>
        <taxon>Culicoidea</taxon>
        <taxon>Culicidae</taxon>
        <taxon>Culicinae</taxon>
        <taxon>Culicini</taxon>
        <taxon>Culex</taxon>
        <taxon>Culex</taxon>
    </lineage>
</organism>
<proteinExistence type="predicted"/>
<name>A0A8D8MNE7_CULPI</name>
<evidence type="ECO:0000313" key="1">
    <source>
        <dbReference type="EMBL" id="CAG6534997.1"/>
    </source>
</evidence>
<dbReference type="EMBL" id="HBUE01212352">
    <property type="protein sequence ID" value="CAG6534997.1"/>
    <property type="molecule type" value="Transcribed_RNA"/>
</dbReference>